<dbReference type="EMBL" id="CWKH01000002">
    <property type="protein sequence ID" value="CRZ17166.1"/>
    <property type="molecule type" value="Genomic_DNA"/>
</dbReference>
<keyword evidence="3" id="KW-1185">Reference proteome</keyword>
<feature type="transmembrane region" description="Helical" evidence="1">
    <location>
        <begin position="98"/>
        <end position="120"/>
    </location>
</feature>
<accession>A0A0H5RTQ2</accession>
<name>A0A0H5RTQ2_9MYCO</name>
<keyword evidence="1" id="KW-0472">Membrane</keyword>
<dbReference type="AlphaFoldDB" id="A0A0H5RTQ2"/>
<keyword evidence="1" id="KW-1133">Transmembrane helix</keyword>
<protein>
    <recommendedName>
        <fullName evidence="4">Transmembrane protein</fullName>
    </recommendedName>
</protein>
<evidence type="ECO:0000313" key="3">
    <source>
        <dbReference type="Proteomes" id="UP000199147"/>
    </source>
</evidence>
<evidence type="ECO:0000313" key="2">
    <source>
        <dbReference type="EMBL" id="CRZ17166.1"/>
    </source>
</evidence>
<reference evidence="3" key="1">
    <citation type="submission" date="2015-07" db="EMBL/GenBank/DDBJ databases">
        <authorList>
            <person name="Urmite Genomes"/>
        </authorList>
    </citation>
    <scope>NUCLEOTIDE SEQUENCE [LARGE SCALE GENOMIC DNA]</scope>
    <source>
        <strain evidence="3">type strain: ATCC 49404</strain>
    </source>
</reference>
<feature type="transmembrane region" description="Helical" evidence="1">
    <location>
        <begin position="44"/>
        <end position="62"/>
    </location>
</feature>
<sequence>MRSAHISADAVGEMETFSRRFGIALNLLLALVCGVWAFVAIKHLAFITAVIALGLAVTWLFVATQLAASKNAVVQAAFDESGMLLRPDRRIDAIQRRFYAALALSGLSMLIAWLTGWLYLPVPDEVDEVFPIGFGATGLFAGWIWFVFKRQGGTSYLLLTPDEFEFPDLGSLNSGKWDDIAAVTAKLPTEERFWTPMVITMNDGSRFVMDSPGSYTPKGTALIELVRHYWHHPEQRNELTDGRAVDRLQSMRTQFEHR</sequence>
<organism evidence="2 3">
    <name type="scientific">Mycolicibacterium neworleansense</name>
    <dbReference type="NCBI Taxonomy" id="146018"/>
    <lineage>
        <taxon>Bacteria</taxon>
        <taxon>Bacillati</taxon>
        <taxon>Actinomycetota</taxon>
        <taxon>Actinomycetes</taxon>
        <taxon>Mycobacteriales</taxon>
        <taxon>Mycobacteriaceae</taxon>
        <taxon>Mycolicibacterium</taxon>
    </lineage>
</organism>
<keyword evidence="1" id="KW-0812">Transmembrane</keyword>
<proteinExistence type="predicted"/>
<evidence type="ECO:0008006" key="4">
    <source>
        <dbReference type="Google" id="ProtNLM"/>
    </source>
</evidence>
<evidence type="ECO:0000256" key="1">
    <source>
        <dbReference type="SAM" id="Phobius"/>
    </source>
</evidence>
<feature type="transmembrane region" description="Helical" evidence="1">
    <location>
        <begin position="21"/>
        <end position="38"/>
    </location>
</feature>
<dbReference type="STRING" id="146018.BN2156_04047"/>
<gene>
    <name evidence="2" type="ORF">BN2156_04047</name>
</gene>
<feature type="transmembrane region" description="Helical" evidence="1">
    <location>
        <begin position="132"/>
        <end position="148"/>
    </location>
</feature>
<dbReference type="Proteomes" id="UP000199147">
    <property type="component" value="Unassembled WGS sequence"/>
</dbReference>